<organism evidence="3 4">
    <name type="scientific">Aspergillus tamarii</name>
    <dbReference type="NCBI Taxonomy" id="41984"/>
    <lineage>
        <taxon>Eukaryota</taxon>
        <taxon>Fungi</taxon>
        <taxon>Dikarya</taxon>
        <taxon>Ascomycota</taxon>
        <taxon>Pezizomycotina</taxon>
        <taxon>Eurotiomycetes</taxon>
        <taxon>Eurotiomycetidae</taxon>
        <taxon>Eurotiales</taxon>
        <taxon>Aspergillaceae</taxon>
        <taxon>Aspergillus</taxon>
        <taxon>Aspergillus subgen. Circumdati</taxon>
    </lineage>
</organism>
<dbReference type="Pfam" id="PF01979">
    <property type="entry name" value="Amidohydro_1"/>
    <property type="match status" value="1"/>
</dbReference>
<gene>
    <name evidence="3" type="ORF">BDV40DRAFT_273861</name>
</gene>
<dbReference type="Gene3D" id="3.20.20.140">
    <property type="entry name" value="Metal-dependent hydrolases"/>
    <property type="match status" value="1"/>
</dbReference>
<proteinExistence type="predicted"/>
<dbReference type="InterPro" id="IPR032466">
    <property type="entry name" value="Metal_Hydrolase"/>
</dbReference>
<dbReference type="SUPFAM" id="SSF51338">
    <property type="entry name" value="Composite domain of metallo-dependent hydrolases"/>
    <property type="match status" value="1"/>
</dbReference>
<dbReference type="AlphaFoldDB" id="A0A5N6UL82"/>
<dbReference type="Gene3D" id="2.30.40.10">
    <property type="entry name" value="Urease, subunit C, domain 1"/>
    <property type="match status" value="1"/>
</dbReference>
<dbReference type="InterPro" id="IPR006680">
    <property type="entry name" value="Amidohydro-rel"/>
</dbReference>
<evidence type="ECO:0000313" key="3">
    <source>
        <dbReference type="EMBL" id="KAE8159220.1"/>
    </source>
</evidence>
<dbReference type="PANTHER" id="PTHR43794:SF11">
    <property type="entry name" value="AMIDOHYDROLASE-RELATED DOMAIN-CONTAINING PROTEIN"/>
    <property type="match status" value="1"/>
</dbReference>
<keyword evidence="1" id="KW-0378">Hydrolase</keyword>
<dbReference type="GO" id="GO:0016810">
    <property type="term" value="F:hydrolase activity, acting on carbon-nitrogen (but not peptide) bonds"/>
    <property type="evidence" value="ECO:0007669"/>
    <property type="project" value="InterPro"/>
</dbReference>
<reference evidence="3 4" key="1">
    <citation type="submission" date="2019-04" db="EMBL/GenBank/DDBJ databases">
        <title>Friends and foes A comparative genomics study of 23 Aspergillus species from section Flavi.</title>
        <authorList>
            <consortium name="DOE Joint Genome Institute"/>
            <person name="Kjaerbolling I."/>
            <person name="Vesth T."/>
            <person name="Frisvad J.C."/>
            <person name="Nybo J.L."/>
            <person name="Theobald S."/>
            <person name="Kildgaard S."/>
            <person name="Isbrandt T."/>
            <person name="Kuo A."/>
            <person name="Sato A."/>
            <person name="Lyhne E.K."/>
            <person name="Kogle M.E."/>
            <person name="Wiebenga A."/>
            <person name="Kun R.S."/>
            <person name="Lubbers R.J."/>
            <person name="Makela M.R."/>
            <person name="Barry K."/>
            <person name="Chovatia M."/>
            <person name="Clum A."/>
            <person name="Daum C."/>
            <person name="Haridas S."/>
            <person name="He G."/>
            <person name="LaButti K."/>
            <person name="Lipzen A."/>
            <person name="Mondo S."/>
            <person name="Riley R."/>
            <person name="Salamov A."/>
            <person name="Simmons B.A."/>
            <person name="Magnuson J.K."/>
            <person name="Henrissat B."/>
            <person name="Mortensen U.H."/>
            <person name="Larsen T.O."/>
            <person name="Devries R.P."/>
            <person name="Grigoriev I.V."/>
            <person name="Machida M."/>
            <person name="Baker S.E."/>
            <person name="Andersen M.R."/>
        </authorList>
    </citation>
    <scope>NUCLEOTIDE SEQUENCE [LARGE SCALE GENOMIC DNA]</scope>
    <source>
        <strain evidence="3 4">CBS 117626</strain>
    </source>
</reference>
<dbReference type="EMBL" id="ML738679">
    <property type="protein sequence ID" value="KAE8159220.1"/>
    <property type="molecule type" value="Genomic_DNA"/>
</dbReference>
<dbReference type="SUPFAM" id="SSF51556">
    <property type="entry name" value="Metallo-dependent hydrolases"/>
    <property type="match status" value="1"/>
</dbReference>
<dbReference type="OrthoDB" id="4493111at2759"/>
<sequence>MTHTKCRLVIRNALLVPMDPDQKQSFVANVAISDDGFICSIGTDDVFDADTIIDASGKWLLPGFISTHSHLWQSVFPGRVSDKTVSEWSEDIYSYASTLGAEDIYNMAQHGATSHLRKGITTAFNFTYSPKFRDGRADRAQFMGALSSGIRFIHGFNLGAIKANWSVDQALARTRKFLSWASIYQKTNQYLGTMIANHGITYKDKESNYAEAEIMETLDLQGHLHYLESSLPSDIDFERSRWQWLKDAGILGPRLILGHFVHPTPTMLSEAGVAGVRMSWNPLSNGRLGSGVADIPEYLKHNLSIGLGVDGEASSDCCDPFENMRMGLYSIRGMYKDPQVLKPFDVLHMHTLGAAQTLGIADRVGSITVGKYADMILLEPPRALRGGDPISILVLSAAIEHIKEVFVGGVPILSKPFASKIKIEEDWPKWVF</sequence>
<evidence type="ECO:0000313" key="4">
    <source>
        <dbReference type="Proteomes" id="UP000326950"/>
    </source>
</evidence>
<dbReference type="PANTHER" id="PTHR43794">
    <property type="entry name" value="AMINOHYDROLASE SSNA-RELATED"/>
    <property type="match status" value="1"/>
</dbReference>
<dbReference type="InterPro" id="IPR011059">
    <property type="entry name" value="Metal-dep_hydrolase_composite"/>
</dbReference>
<accession>A0A5N6UL82</accession>
<evidence type="ECO:0000259" key="2">
    <source>
        <dbReference type="Pfam" id="PF01979"/>
    </source>
</evidence>
<dbReference type="InterPro" id="IPR050287">
    <property type="entry name" value="MTA/SAH_deaminase"/>
</dbReference>
<protein>
    <recommendedName>
        <fullName evidence="2">Amidohydrolase-related domain-containing protein</fullName>
    </recommendedName>
</protein>
<dbReference type="Proteomes" id="UP000326950">
    <property type="component" value="Unassembled WGS sequence"/>
</dbReference>
<keyword evidence="4" id="KW-1185">Reference proteome</keyword>
<feature type="domain" description="Amidohydrolase-related" evidence="2">
    <location>
        <begin position="60"/>
        <end position="410"/>
    </location>
</feature>
<name>A0A5N6UL82_ASPTM</name>
<evidence type="ECO:0000256" key="1">
    <source>
        <dbReference type="ARBA" id="ARBA00022801"/>
    </source>
</evidence>